<keyword evidence="2" id="KW-0472">Membrane</keyword>
<proteinExistence type="predicted"/>
<evidence type="ECO:0000313" key="3">
    <source>
        <dbReference type="EMBL" id="OQX03402.1"/>
    </source>
</evidence>
<feature type="region of interest" description="Disordered" evidence="1">
    <location>
        <begin position="1"/>
        <end position="21"/>
    </location>
</feature>
<dbReference type="Proteomes" id="UP000192491">
    <property type="component" value="Unassembled WGS sequence"/>
</dbReference>
<protein>
    <submittedName>
        <fullName evidence="3">Uncharacterized protein</fullName>
    </submittedName>
</protein>
<evidence type="ECO:0000256" key="1">
    <source>
        <dbReference type="SAM" id="MobiDB-lite"/>
    </source>
</evidence>
<feature type="transmembrane region" description="Helical" evidence="2">
    <location>
        <begin position="33"/>
        <end position="58"/>
    </location>
</feature>
<gene>
    <name evidence="3" type="ORF">BWK73_39635</name>
</gene>
<dbReference type="AlphaFoldDB" id="A0A1Y1QE61"/>
<reference evidence="3 4" key="1">
    <citation type="submission" date="2017-01" db="EMBL/GenBank/DDBJ databases">
        <title>Novel large sulfur bacteria in the metagenomes of groundwater-fed chemosynthetic microbial mats in the Lake Huron basin.</title>
        <authorList>
            <person name="Sharrar A.M."/>
            <person name="Flood B.E."/>
            <person name="Bailey J.V."/>
            <person name="Jones D.S."/>
            <person name="Biddanda B."/>
            <person name="Ruberg S.A."/>
            <person name="Marcus D.N."/>
            <person name="Dick G.J."/>
        </authorList>
    </citation>
    <scope>NUCLEOTIDE SEQUENCE [LARGE SCALE GENOMIC DNA]</scope>
    <source>
        <strain evidence="3">A8</strain>
    </source>
</reference>
<name>A0A1Y1QE61_9GAMM</name>
<organism evidence="3 4">
    <name type="scientific">Thiothrix lacustris</name>
    <dbReference type="NCBI Taxonomy" id="525917"/>
    <lineage>
        <taxon>Bacteria</taxon>
        <taxon>Pseudomonadati</taxon>
        <taxon>Pseudomonadota</taxon>
        <taxon>Gammaproteobacteria</taxon>
        <taxon>Thiotrichales</taxon>
        <taxon>Thiotrichaceae</taxon>
        <taxon>Thiothrix</taxon>
    </lineage>
</organism>
<comment type="caution">
    <text evidence="3">The sequence shown here is derived from an EMBL/GenBank/DDBJ whole genome shotgun (WGS) entry which is preliminary data.</text>
</comment>
<keyword evidence="2" id="KW-1133">Transmembrane helix</keyword>
<evidence type="ECO:0000313" key="4">
    <source>
        <dbReference type="Proteomes" id="UP000192491"/>
    </source>
</evidence>
<dbReference type="EMBL" id="MTEJ01000409">
    <property type="protein sequence ID" value="OQX03402.1"/>
    <property type="molecule type" value="Genomic_DNA"/>
</dbReference>
<sequence>MARKPKQVIKPSPRSVKPRQRCKRKVKKAWDDLVLAYIGNFLLLVSASAVILTLAYLFRAAFDGLG</sequence>
<accession>A0A1Y1QE61</accession>
<evidence type="ECO:0000256" key="2">
    <source>
        <dbReference type="SAM" id="Phobius"/>
    </source>
</evidence>
<keyword evidence="2" id="KW-0812">Transmembrane</keyword>